<gene>
    <name evidence="1" type="ORF">D104_14030</name>
</gene>
<dbReference type="RefSeq" id="WP_024024858.1">
    <property type="nucleotide sequence ID" value="NZ_AYOZ01000045.1"/>
</dbReference>
<dbReference type="OrthoDB" id="5292716at2"/>
<dbReference type="EMBL" id="AYOZ01000045">
    <property type="protein sequence ID" value="ETI58696.1"/>
    <property type="molecule type" value="Genomic_DNA"/>
</dbReference>
<evidence type="ECO:0008006" key="3">
    <source>
        <dbReference type="Google" id="ProtNLM"/>
    </source>
</evidence>
<evidence type="ECO:0000313" key="2">
    <source>
        <dbReference type="Proteomes" id="UP000018857"/>
    </source>
</evidence>
<evidence type="ECO:0000313" key="1">
    <source>
        <dbReference type="EMBL" id="ETI58696.1"/>
    </source>
</evidence>
<sequence length="251" mass="28415">MRPLRRAVLVGLFFAIPSIHASERFPMRMPLAPLSMEVEFGVIATTGNTDSSALKGKATIKQDFRAWKNKYEMDTLYKRDRYEGISETTAQKVFLSAQSDYKLSAENTSIFVFGSYTDDRFSGYDYQNTIAIGYSRRLFSHSNAFLDYNIGPGYSFNRTDEGNKEDSIIVHLEAEYEYRFSSEVKFTQTLGSDLALEGHKNTLSKSETAISARLRDNLSMKAAYSITHNSVVLDNREKTDSTTSMTLAYSF</sequence>
<dbReference type="STRING" id="1208321.D104_14030"/>
<dbReference type="PATRIC" id="fig|1208321.3.peg.2796"/>
<name>W1RPD3_9GAMM</name>
<dbReference type="Pfam" id="PF04338">
    <property type="entry name" value="DUF481"/>
    <property type="match status" value="1"/>
</dbReference>
<proteinExistence type="predicted"/>
<organism evidence="1 2">
    <name type="scientific">Marinomonas profundimaris</name>
    <dbReference type="NCBI Taxonomy" id="1208321"/>
    <lineage>
        <taxon>Bacteria</taxon>
        <taxon>Pseudomonadati</taxon>
        <taxon>Pseudomonadota</taxon>
        <taxon>Gammaproteobacteria</taxon>
        <taxon>Oceanospirillales</taxon>
        <taxon>Oceanospirillaceae</taxon>
        <taxon>Marinomonas</taxon>
    </lineage>
</organism>
<reference evidence="1 2" key="1">
    <citation type="journal article" date="2014" name="Genome Announc.">
        <title>Draft Genome Sequence of Marinomonas sp. Strain D104, a Polycyclic Aromatic Hydrocarbon-Degrading Bacterium from the Deep-Sea Sediment of the Arctic Ocean.</title>
        <authorList>
            <person name="Dong C."/>
            <person name="Bai X."/>
            <person name="Lai Q."/>
            <person name="Xie Y."/>
            <person name="Chen X."/>
            <person name="Shao Z."/>
        </authorList>
    </citation>
    <scope>NUCLEOTIDE SEQUENCE [LARGE SCALE GENOMIC DNA]</scope>
    <source>
        <strain evidence="1 2">D104</strain>
    </source>
</reference>
<dbReference type="AlphaFoldDB" id="W1RPD3"/>
<dbReference type="Proteomes" id="UP000018857">
    <property type="component" value="Unassembled WGS sequence"/>
</dbReference>
<comment type="caution">
    <text evidence="1">The sequence shown here is derived from an EMBL/GenBank/DDBJ whole genome shotgun (WGS) entry which is preliminary data.</text>
</comment>
<keyword evidence="2" id="KW-1185">Reference proteome</keyword>
<dbReference type="InterPro" id="IPR007433">
    <property type="entry name" value="DUF481"/>
</dbReference>
<accession>W1RPD3</accession>
<dbReference type="eggNOG" id="COG3137">
    <property type="taxonomic scope" value="Bacteria"/>
</dbReference>
<protein>
    <recommendedName>
        <fullName evidence="3">Salt-induced outer membrane protein</fullName>
    </recommendedName>
</protein>